<name>A0A6M2E438_XENCH</name>
<feature type="transmembrane region" description="Helical" evidence="1">
    <location>
        <begin position="32"/>
        <end position="51"/>
    </location>
</feature>
<keyword evidence="1" id="KW-0472">Membrane</keyword>
<sequence>MMLFAIAILVMQVRVAINVPKITLEVLKDQVVSVSCAIAAIKLLLAILATVMQKRENVLGACLILMATIVSTVGRDSIMTL</sequence>
<keyword evidence="1" id="KW-1133">Transmembrane helix</keyword>
<organism evidence="2">
    <name type="scientific">Xenopsylla cheopis</name>
    <name type="common">Oriental rat flea</name>
    <name type="synonym">Pulex cheopis</name>
    <dbReference type="NCBI Taxonomy" id="163159"/>
    <lineage>
        <taxon>Eukaryota</taxon>
        <taxon>Metazoa</taxon>
        <taxon>Ecdysozoa</taxon>
        <taxon>Arthropoda</taxon>
        <taxon>Hexapoda</taxon>
        <taxon>Insecta</taxon>
        <taxon>Pterygota</taxon>
        <taxon>Neoptera</taxon>
        <taxon>Endopterygota</taxon>
        <taxon>Siphonaptera</taxon>
        <taxon>Pulicidae</taxon>
        <taxon>Xenopsyllinae</taxon>
        <taxon>Xenopsylla</taxon>
    </lineage>
</organism>
<accession>A0A6M2E438</accession>
<dbReference type="EMBL" id="GIIL01008081">
    <property type="protein sequence ID" value="NOV51807.1"/>
    <property type="molecule type" value="Transcribed_RNA"/>
</dbReference>
<proteinExistence type="predicted"/>
<protein>
    <submittedName>
        <fullName evidence="2">Putative product</fullName>
    </submittedName>
</protein>
<evidence type="ECO:0000313" key="2">
    <source>
        <dbReference type="EMBL" id="NOV51807.1"/>
    </source>
</evidence>
<keyword evidence="1" id="KW-0812">Transmembrane</keyword>
<evidence type="ECO:0000256" key="1">
    <source>
        <dbReference type="SAM" id="Phobius"/>
    </source>
</evidence>
<feature type="transmembrane region" description="Helical" evidence="1">
    <location>
        <begin position="58"/>
        <end position="74"/>
    </location>
</feature>
<reference evidence="2" key="1">
    <citation type="submission" date="2020-03" db="EMBL/GenBank/DDBJ databases">
        <title>Transcriptomic Profiling of the Digestive Tract of the Rat Flea, Xenopsylla cheopis, Following Blood Feeding and Infection with Yersinia pestis.</title>
        <authorList>
            <person name="Bland D.M."/>
            <person name="Martens C.A."/>
            <person name="Virtaneva K."/>
            <person name="Kanakabandi K."/>
            <person name="Long D."/>
            <person name="Rosenke R."/>
            <person name="Saturday G.A."/>
            <person name="Hoyt F.H."/>
            <person name="Bruno D.P."/>
            <person name="Ribeiro J.M.C."/>
            <person name="Hinnebusch J."/>
        </authorList>
    </citation>
    <scope>NUCLEOTIDE SEQUENCE</scope>
</reference>
<dbReference type="AlphaFoldDB" id="A0A6M2E438"/>